<accession>A0A3A5KR44</accession>
<name>A0A3A5KR44_9HYPH</name>
<dbReference type="InterPro" id="IPR027373">
    <property type="entry name" value="RHH_dom"/>
</dbReference>
<comment type="caution">
    <text evidence="2">The sequence shown here is derived from an EMBL/GenBank/DDBJ whole genome shotgun (WGS) entry which is preliminary data.</text>
</comment>
<dbReference type="OrthoDB" id="7336664at2"/>
<evidence type="ECO:0000259" key="1">
    <source>
        <dbReference type="Pfam" id="PF13467"/>
    </source>
</evidence>
<protein>
    <recommendedName>
        <fullName evidence="1">Ribbon-helix-helix domain-containing protein</fullName>
    </recommendedName>
</protein>
<evidence type="ECO:0000313" key="2">
    <source>
        <dbReference type="EMBL" id="RJT35104.1"/>
    </source>
</evidence>
<dbReference type="AlphaFoldDB" id="A0A3A5KR44"/>
<sequence length="213" mass="23200">MNDSAARPATQGERPLLPLAADDFGPEFRVVARGGIRRGIRLERAFWVSLKQMAEARKCTIGMLVDEIAESHADQGNLTSAIRVACMRGMAEENLMLRKLASIRTINAILVACPSPAFALSSSKKILTFNAPFQQLVKRQLPTAPNDDARHDLKLALDLNVADIFARLETNGETPVATGFVIGAGERRYRGQLSAVRAPVAEPELLMAFVFNG</sequence>
<dbReference type="InterPro" id="IPR038268">
    <property type="entry name" value="RHH_sf"/>
</dbReference>
<feature type="domain" description="Ribbon-helix-helix" evidence="1">
    <location>
        <begin position="34"/>
        <end position="88"/>
    </location>
</feature>
<dbReference type="Proteomes" id="UP000272706">
    <property type="component" value="Unassembled WGS sequence"/>
</dbReference>
<gene>
    <name evidence="2" type="ORF">D3227_22635</name>
</gene>
<evidence type="ECO:0000313" key="3">
    <source>
        <dbReference type="Proteomes" id="UP000272706"/>
    </source>
</evidence>
<dbReference type="Pfam" id="PF13467">
    <property type="entry name" value="RHH_4"/>
    <property type="match status" value="1"/>
</dbReference>
<organism evidence="2 3">
    <name type="scientific">Mesorhizobium waimense</name>
    <dbReference type="NCBI Taxonomy" id="1300307"/>
    <lineage>
        <taxon>Bacteria</taxon>
        <taxon>Pseudomonadati</taxon>
        <taxon>Pseudomonadota</taxon>
        <taxon>Alphaproteobacteria</taxon>
        <taxon>Hyphomicrobiales</taxon>
        <taxon>Phyllobacteriaceae</taxon>
        <taxon>Mesorhizobium</taxon>
    </lineage>
</organism>
<dbReference type="EMBL" id="QZWZ01000018">
    <property type="protein sequence ID" value="RJT35104.1"/>
    <property type="molecule type" value="Genomic_DNA"/>
</dbReference>
<keyword evidence="3" id="KW-1185">Reference proteome</keyword>
<dbReference type="Gene3D" id="1.10.3990.20">
    <property type="entry name" value="protein bp1543"/>
    <property type="match status" value="1"/>
</dbReference>
<dbReference type="RefSeq" id="WP_120016511.1">
    <property type="nucleotide sequence ID" value="NZ_QZWZ01000018.1"/>
</dbReference>
<proteinExistence type="predicted"/>
<reference evidence="2 3" key="1">
    <citation type="submission" date="2018-09" db="EMBL/GenBank/DDBJ databases">
        <title>Mesorhizobium carmichaelinearum sp. nov. isolated from Carmichaelinea spp. root nodules in New Zealand.</title>
        <authorList>
            <person name="De Meyer S.E."/>
        </authorList>
    </citation>
    <scope>NUCLEOTIDE SEQUENCE [LARGE SCALE GENOMIC DNA]</scope>
    <source>
        <strain evidence="2 3">ICMP19557</strain>
    </source>
</reference>